<dbReference type="Gene3D" id="3.30.70.330">
    <property type="match status" value="1"/>
</dbReference>
<dbReference type="EMBL" id="JAACJL010000059">
    <property type="protein sequence ID" value="KAF4610308.1"/>
    <property type="molecule type" value="Genomic_DNA"/>
</dbReference>
<dbReference type="GO" id="GO:0003723">
    <property type="term" value="F:RNA binding"/>
    <property type="evidence" value="ECO:0007669"/>
    <property type="project" value="UniProtKB-UniRule"/>
</dbReference>
<evidence type="ECO:0000256" key="1">
    <source>
        <dbReference type="ARBA" id="ARBA00004604"/>
    </source>
</evidence>
<name>A0A8H4QG66_9AGAR</name>
<dbReference type="Pfam" id="PF00076">
    <property type="entry name" value="RRM_1"/>
    <property type="match status" value="1"/>
</dbReference>
<evidence type="ECO:0000256" key="3">
    <source>
        <dbReference type="ARBA" id="ARBA00023242"/>
    </source>
</evidence>
<keyword evidence="3" id="KW-0539">Nucleus</keyword>
<protein>
    <recommendedName>
        <fullName evidence="6">RRM domain-containing protein</fullName>
    </recommendedName>
</protein>
<dbReference type="SMART" id="SM00360">
    <property type="entry name" value="RRM"/>
    <property type="match status" value="1"/>
</dbReference>
<accession>A0A8H4QG66</accession>
<sequence length="253" mass="28621">MPTSISRPKNSQKYAKPSKPPSPEPGSDEGPETDNAQDSDEGELLHGFSTDDDDSSADEDAMDVEPFEFDVAKLPTIAKDDATVKRKLEKAKKQPTEDRGVLYLGRLPHGFYEDQLRAYFSQFGEVTRLRVSRNKKTGASKHYGFIEFDSSAVAQIVADTMDNYLLMGHILRCKVIPKDQVHPELWVGANRKWRPVPKARLARVHHNKPRTEEEQDKAAKRLLKRQQQRKQNLAKAGIDYDFDAVSYKKPVAA</sequence>
<dbReference type="InterPro" id="IPR000504">
    <property type="entry name" value="RRM_dom"/>
</dbReference>
<comment type="caution">
    <text evidence="7">The sequence shown here is derived from an EMBL/GenBank/DDBJ whole genome shotgun (WGS) entry which is preliminary data.</text>
</comment>
<dbReference type="GO" id="GO:0005730">
    <property type="term" value="C:nucleolus"/>
    <property type="evidence" value="ECO:0007669"/>
    <property type="project" value="UniProtKB-SubCell"/>
</dbReference>
<evidence type="ECO:0000313" key="7">
    <source>
        <dbReference type="EMBL" id="KAF4610308.1"/>
    </source>
</evidence>
<dbReference type="PROSITE" id="PS50102">
    <property type="entry name" value="RRM"/>
    <property type="match status" value="1"/>
</dbReference>
<feature type="region of interest" description="Disordered" evidence="5">
    <location>
        <begin position="1"/>
        <end position="64"/>
    </location>
</feature>
<feature type="region of interest" description="Disordered" evidence="5">
    <location>
        <begin position="205"/>
        <end position="233"/>
    </location>
</feature>
<organism evidence="7 8">
    <name type="scientific">Agrocybe pediades</name>
    <dbReference type="NCBI Taxonomy" id="84607"/>
    <lineage>
        <taxon>Eukaryota</taxon>
        <taxon>Fungi</taxon>
        <taxon>Dikarya</taxon>
        <taxon>Basidiomycota</taxon>
        <taxon>Agaricomycotina</taxon>
        <taxon>Agaricomycetes</taxon>
        <taxon>Agaricomycetidae</taxon>
        <taxon>Agaricales</taxon>
        <taxon>Agaricineae</taxon>
        <taxon>Strophariaceae</taxon>
        <taxon>Agrocybe</taxon>
    </lineage>
</organism>
<gene>
    <name evidence="7" type="ORF">D9613_010612</name>
</gene>
<evidence type="ECO:0000259" key="6">
    <source>
        <dbReference type="PROSITE" id="PS50102"/>
    </source>
</evidence>
<feature type="compositionally biased region" description="Polar residues" evidence="5">
    <location>
        <begin position="1"/>
        <end position="13"/>
    </location>
</feature>
<feature type="domain" description="RRM" evidence="6">
    <location>
        <begin position="100"/>
        <end position="178"/>
    </location>
</feature>
<feature type="compositionally biased region" description="Basic and acidic residues" evidence="5">
    <location>
        <begin position="209"/>
        <end position="219"/>
    </location>
</feature>
<dbReference type="CDD" id="cd12307">
    <property type="entry name" value="RRM_NIFK_like"/>
    <property type="match status" value="1"/>
</dbReference>
<keyword evidence="2 4" id="KW-0694">RNA-binding</keyword>
<dbReference type="Proteomes" id="UP000521872">
    <property type="component" value="Unassembled WGS sequence"/>
</dbReference>
<evidence type="ECO:0000313" key="8">
    <source>
        <dbReference type="Proteomes" id="UP000521872"/>
    </source>
</evidence>
<comment type="subcellular location">
    <subcellularLocation>
        <location evidence="1">Nucleus</location>
        <location evidence="1">Nucleolus</location>
    </subcellularLocation>
</comment>
<evidence type="ECO:0000256" key="5">
    <source>
        <dbReference type="SAM" id="MobiDB-lite"/>
    </source>
</evidence>
<dbReference type="InterPro" id="IPR035979">
    <property type="entry name" value="RBD_domain_sf"/>
</dbReference>
<dbReference type="SUPFAM" id="SSF54928">
    <property type="entry name" value="RNA-binding domain, RBD"/>
    <property type="match status" value="1"/>
</dbReference>
<evidence type="ECO:0000256" key="4">
    <source>
        <dbReference type="PROSITE-ProRule" id="PRU00176"/>
    </source>
</evidence>
<feature type="compositionally biased region" description="Acidic residues" evidence="5">
    <location>
        <begin position="50"/>
        <end position="64"/>
    </location>
</feature>
<proteinExistence type="predicted"/>
<evidence type="ECO:0000256" key="2">
    <source>
        <dbReference type="ARBA" id="ARBA00022884"/>
    </source>
</evidence>
<dbReference type="InterPro" id="IPR012677">
    <property type="entry name" value="Nucleotide-bd_a/b_plait_sf"/>
</dbReference>
<dbReference type="PANTHER" id="PTHR46754">
    <property type="entry name" value="MKI67 FHA DOMAIN-INTERACTING NUCLEOLAR PHOSPHOPROTEIN"/>
    <property type="match status" value="1"/>
</dbReference>
<reference evidence="7 8" key="1">
    <citation type="submission" date="2019-12" db="EMBL/GenBank/DDBJ databases">
        <authorList>
            <person name="Floudas D."/>
            <person name="Bentzer J."/>
            <person name="Ahren D."/>
            <person name="Johansson T."/>
            <person name="Persson P."/>
            <person name="Tunlid A."/>
        </authorList>
    </citation>
    <scope>NUCLEOTIDE SEQUENCE [LARGE SCALE GENOMIC DNA]</scope>
    <source>
        <strain evidence="7 8">CBS 102.39</strain>
    </source>
</reference>
<feature type="compositionally biased region" description="Acidic residues" evidence="5">
    <location>
        <begin position="26"/>
        <end position="42"/>
    </location>
</feature>
<keyword evidence="8" id="KW-1185">Reference proteome</keyword>
<dbReference type="AlphaFoldDB" id="A0A8H4QG66"/>